<feature type="signal peptide" evidence="7">
    <location>
        <begin position="1"/>
        <end position="22"/>
    </location>
</feature>
<reference evidence="9" key="1">
    <citation type="journal article" date="2023" name="Science">
        <title>Genome structures resolve the early diversification of teleost fishes.</title>
        <authorList>
            <person name="Parey E."/>
            <person name="Louis A."/>
            <person name="Montfort J."/>
            <person name="Bouchez O."/>
            <person name="Roques C."/>
            <person name="Iampietro C."/>
            <person name="Lluch J."/>
            <person name="Castinel A."/>
            <person name="Donnadieu C."/>
            <person name="Desvignes T."/>
            <person name="Floi Bucao C."/>
            <person name="Jouanno E."/>
            <person name="Wen M."/>
            <person name="Mejri S."/>
            <person name="Dirks R."/>
            <person name="Jansen H."/>
            <person name="Henkel C."/>
            <person name="Chen W.J."/>
            <person name="Zahm M."/>
            <person name="Cabau C."/>
            <person name="Klopp C."/>
            <person name="Thompson A.W."/>
            <person name="Robinson-Rechavi M."/>
            <person name="Braasch I."/>
            <person name="Lecointre G."/>
            <person name="Bobe J."/>
            <person name="Postlethwait J.H."/>
            <person name="Berthelot C."/>
            <person name="Roest Crollius H."/>
            <person name="Guiguen Y."/>
        </authorList>
    </citation>
    <scope>NUCLEOTIDE SEQUENCE</scope>
    <source>
        <strain evidence="9">Concon-B</strain>
    </source>
</reference>
<organism evidence="9 10">
    <name type="scientific">Conger conger</name>
    <name type="common">Conger eel</name>
    <name type="synonym">Muraena conger</name>
    <dbReference type="NCBI Taxonomy" id="82655"/>
    <lineage>
        <taxon>Eukaryota</taxon>
        <taxon>Metazoa</taxon>
        <taxon>Chordata</taxon>
        <taxon>Craniata</taxon>
        <taxon>Vertebrata</taxon>
        <taxon>Euteleostomi</taxon>
        <taxon>Actinopterygii</taxon>
        <taxon>Neopterygii</taxon>
        <taxon>Teleostei</taxon>
        <taxon>Anguilliformes</taxon>
        <taxon>Congridae</taxon>
        <taxon>Conger</taxon>
    </lineage>
</organism>
<keyword evidence="4" id="KW-0325">Glycoprotein</keyword>
<feature type="compositionally biased region" description="Basic residues" evidence="5">
    <location>
        <begin position="292"/>
        <end position="302"/>
    </location>
</feature>
<dbReference type="Proteomes" id="UP001152803">
    <property type="component" value="Unassembled WGS sequence"/>
</dbReference>
<dbReference type="SUPFAM" id="SSF48726">
    <property type="entry name" value="Immunoglobulin"/>
    <property type="match status" value="1"/>
</dbReference>
<feature type="compositionally biased region" description="Pro residues" evidence="5">
    <location>
        <begin position="303"/>
        <end position="312"/>
    </location>
</feature>
<comment type="subcellular location">
    <subcellularLocation>
        <location evidence="1">Membrane</location>
    </subcellularLocation>
</comment>
<evidence type="ECO:0000313" key="10">
    <source>
        <dbReference type="Proteomes" id="UP001152803"/>
    </source>
</evidence>
<dbReference type="EMBL" id="JAFJMO010000003">
    <property type="protein sequence ID" value="KAJ8283117.1"/>
    <property type="molecule type" value="Genomic_DNA"/>
</dbReference>
<keyword evidence="2 7" id="KW-0732">Signal</keyword>
<dbReference type="InterPro" id="IPR015631">
    <property type="entry name" value="CD2/SLAM_rcpt"/>
</dbReference>
<keyword evidence="6" id="KW-1133">Transmembrane helix</keyword>
<gene>
    <name evidence="9" type="ORF">COCON_G00056360</name>
</gene>
<dbReference type="InterPro" id="IPR013783">
    <property type="entry name" value="Ig-like_fold"/>
</dbReference>
<evidence type="ECO:0000256" key="7">
    <source>
        <dbReference type="SAM" id="SignalP"/>
    </source>
</evidence>
<dbReference type="GO" id="GO:0016020">
    <property type="term" value="C:membrane"/>
    <property type="evidence" value="ECO:0007669"/>
    <property type="project" value="UniProtKB-SubCell"/>
</dbReference>
<keyword evidence="10" id="KW-1185">Reference proteome</keyword>
<name>A0A9Q1DWJ5_CONCO</name>
<dbReference type="AlphaFoldDB" id="A0A9Q1DWJ5"/>
<evidence type="ECO:0000256" key="4">
    <source>
        <dbReference type="ARBA" id="ARBA00023180"/>
    </source>
</evidence>
<accession>A0A9Q1DWJ5</accession>
<feature type="domain" description="Ig-like" evidence="8">
    <location>
        <begin position="127"/>
        <end position="186"/>
    </location>
</feature>
<dbReference type="OrthoDB" id="8963224at2759"/>
<dbReference type="InterPro" id="IPR036179">
    <property type="entry name" value="Ig-like_dom_sf"/>
</dbReference>
<proteinExistence type="predicted"/>
<dbReference type="Gene3D" id="2.60.40.10">
    <property type="entry name" value="Immunoglobulins"/>
    <property type="match status" value="2"/>
</dbReference>
<feature type="region of interest" description="Disordered" evidence="5">
    <location>
        <begin position="253"/>
        <end position="336"/>
    </location>
</feature>
<evidence type="ECO:0000313" key="9">
    <source>
        <dbReference type="EMBL" id="KAJ8283117.1"/>
    </source>
</evidence>
<protein>
    <recommendedName>
        <fullName evidence="8">Ig-like domain-containing protein</fullName>
    </recommendedName>
</protein>
<evidence type="ECO:0000256" key="5">
    <source>
        <dbReference type="SAM" id="MobiDB-lite"/>
    </source>
</evidence>
<evidence type="ECO:0000256" key="1">
    <source>
        <dbReference type="ARBA" id="ARBA00004370"/>
    </source>
</evidence>
<evidence type="ECO:0000259" key="8">
    <source>
        <dbReference type="PROSITE" id="PS50835"/>
    </source>
</evidence>
<dbReference type="PROSITE" id="PS50835">
    <property type="entry name" value="IG_LIKE"/>
    <property type="match status" value="1"/>
</dbReference>
<feature type="transmembrane region" description="Helical" evidence="6">
    <location>
        <begin position="204"/>
        <end position="230"/>
    </location>
</feature>
<dbReference type="InterPro" id="IPR007110">
    <property type="entry name" value="Ig-like_dom"/>
</dbReference>
<feature type="chain" id="PRO_5040466018" description="Ig-like domain-containing protein" evidence="7">
    <location>
        <begin position="23"/>
        <end position="336"/>
    </location>
</feature>
<comment type="caution">
    <text evidence="9">The sequence shown here is derived from an EMBL/GenBank/DDBJ whole genome shotgun (WGS) entry which is preliminary data.</text>
</comment>
<keyword evidence="3 6" id="KW-0472">Membrane</keyword>
<evidence type="ECO:0000256" key="6">
    <source>
        <dbReference type="SAM" id="Phobius"/>
    </source>
</evidence>
<dbReference type="PANTHER" id="PTHR12080">
    <property type="entry name" value="SIGNALING LYMPHOCYTIC ACTIVATION MOLECULE"/>
    <property type="match status" value="1"/>
</dbReference>
<keyword evidence="6" id="KW-0812">Transmembrane</keyword>
<evidence type="ECO:0000256" key="2">
    <source>
        <dbReference type="ARBA" id="ARBA00022729"/>
    </source>
</evidence>
<evidence type="ECO:0000256" key="3">
    <source>
        <dbReference type="ARBA" id="ARBA00023136"/>
    </source>
</evidence>
<dbReference type="PANTHER" id="PTHR12080:SF55">
    <property type="entry name" value="LYMPHOCYTE FUNCTION-ASSOCIATED ANTIGEN 3"/>
    <property type="match status" value="1"/>
</dbReference>
<dbReference type="CDD" id="cd00096">
    <property type="entry name" value="Ig"/>
    <property type="match status" value="1"/>
</dbReference>
<sequence>MSCKRLLFALLIATSLLLEVQQACEYLQSGTSTTFNIGYPGPIKELIWRRKSEMIFRMKGGKQVEGQVLEIIGGSLKLSNLTASHDGTYEGEAFGNDGKSHKSEKRTICVMDKVTKPKVLVNCTGPTLTCSGVTLSPTLTFTWQQNRKEVPGTARTLGPKLKQPSRYSCTAKNQVSKETSAEIEVDCRGNNPGQSLWTLPGFEFWTTVLILAGGGTLLLVLFVVIVVCICRRQRHELNLQREEEELRLANLTHCQQPHPPGHHSRQAPPPKGHPGQHGNMHSEDQPPALPKPRGHNRPRPRPPHPQGPPPGPGASAPTAQAQEGATPRKGPRPQRS</sequence>